<feature type="region of interest" description="Disordered" evidence="2">
    <location>
        <begin position="126"/>
        <end position="148"/>
    </location>
</feature>
<keyword evidence="5" id="KW-1185">Reference proteome</keyword>
<keyword evidence="1" id="KW-0175">Coiled coil</keyword>
<evidence type="ECO:0000313" key="5">
    <source>
        <dbReference type="Proteomes" id="UP000324832"/>
    </source>
</evidence>
<accession>A0A5E4PMN6</accession>
<evidence type="ECO:0000256" key="1">
    <source>
        <dbReference type="SAM" id="Coils"/>
    </source>
</evidence>
<sequence length="148" mass="17090">MEKYIILFLVAIATVQAHEDSIRVYEIRKDGNVDDVNNNPQWLTNYKAQHEKLINGLLEQVKELVRNKIRNNREEEAERLLAGLAKLVSRVANKKTKIVDDVSKQIQSHQPSVLGKLLSAALRSEYEGVEDRTAPPRHRRPYDDYNDD</sequence>
<dbReference type="EMBL" id="FZQP02000004">
    <property type="protein sequence ID" value="VVC86582.1"/>
    <property type="molecule type" value="Genomic_DNA"/>
</dbReference>
<organism evidence="4 5">
    <name type="scientific">Leptidea sinapis</name>
    <dbReference type="NCBI Taxonomy" id="189913"/>
    <lineage>
        <taxon>Eukaryota</taxon>
        <taxon>Metazoa</taxon>
        <taxon>Ecdysozoa</taxon>
        <taxon>Arthropoda</taxon>
        <taxon>Hexapoda</taxon>
        <taxon>Insecta</taxon>
        <taxon>Pterygota</taxon>
        <taxon>Neoptera</taxon>
        <taxon>Endopterygota</taxon>
        <taxon>Lepidoptera</taxon>
        <taxon>Glossata</taxon>
        <taxon>Ditrysia</taxon>
        <taxon>Papilionoidea</taxon>
        <taxon>Pieridae</taxon>
        <taxon>Dismorphiinae</taxon>
        <taxon>Leptidea</taxon>
    </lineage>
</organism>
<gene>
    <name evidence="4" type="ORF">LSINAPIS_LOCUS373</name>
</gene>
<proteinExistence type="predicted"/>
<evidence type="ECO:0000313" key="4">
    <source>
        <dbReference type="EMBL" id="VVC86582.1"/>
    </source>
</evidence>
<feature type="signal peptide" evidence="3">
    <location>
        <begin position="1"/>
        <end position="17"/>
    </location>
</feature>
<name>A0A5E4PMN6_9NEOP</name>
<reference evidence="4 5" key="1">
    <citation type="submission" date="2017-07" db="EMBL/GenBank/DDBJ databases">
        <authorList>
            <person name="Talla V."/>
            <person name="Backstrom N."/>
        </authorList>
    </citation>
    <scope>NUCLEOTIDE SEQUENCE [LARGE SCALE GENOMIC DNA]</scope>
</reference>
<dbReference type="AlphaFoldDB" id="A0A5E4PMN6"/>
<evidence type="ECO:0000256" key="3">
    <source>
        <dbReference type="SAM" id="SignalP"/>
    </source>
</evidence>
<evidence type="ECO:0000256" key="2">
    <source>
        <dbReference type="SAM" id="MobiDB-lite"/>
    </source>
</evidence>
<dbReference type="Proteomes" id="UP000324832">
    <property type="component" value="Unassembled WGS sequence"/>
</dbReference>
<feature type="chain" id="PRO_5023087104" description="SXP/RAL-2 family protein Ani s 5-like cation-binding domain-containing protein" evidence="3">
    <location>
        <begin position="18"/>
        <end position="148"/>
    </location>
</feature>
<feature type="coiled-coil region" evidence="1">
    <location>
        <begin position="47"/>
        <end position="78"/>
    </location>
</feature>
<keyword evidence="3" id="KW-0732">Signal</keyword>
<protein>
    <recommendedName>
        <fullName evidence="6">SXP/RAL-2 family protein Ani s 5-like cation-binding domain-containing protein</fullName>
    </recommendedName>
</protein>
<evidence type="ECO:0008006" key="6">
    <source>
        <dbReference type="Google" id="ProtNLM"/>
    </source>
</evidence>